<dbReference type="RefSeq" id="WP_377485187.1">
    <property type="nucleotide sequence ID" value="NZ_JBHUOX010000009.1"/>
</dbReference>
<dbReference type="EC" id="6.-.-.-" evidence="2"/>
<organism evidence="5 6">
    <name type="scientific">Pontibacter toksunensis</name>
    <dbReference type="NCBI Taxonomy" id="1332631"/>
    <lineage>
        <taxon>Bacteria</taxon>
        <taxon>Pseudomonadati</taxon>
        <taxon>Bacteroidota</taxon>
        <taxon>Cytophagia</taxon>
        <taxon>Cytophagales</taxon>
        <taxon>Hymenobacteraceae</taxon>
        <taxon>Pontibacter</taxon>
    </lineage>
</organism>
<feature type="domain" description="Bacillithiol biosynthesis BshC N-terminal Rossmann-like" evidence="3">
    <location>
        <begin position="6"/>
        <end position="369"/>
    </location>
</feature>
<dbReference type="InterPro" id="IPR055399">
    <property type="entry name" value="CC_BshC"/>
</dbReference>
<dbReference type="Pfam" id="PF10079">
    <property type="entry name" value="Rossmann-like_BshC"/>
    <property type="match status" value="1"/>
</dbReference>
<evidence type="ECO:0000256" key="2">
    <source>
        <dbReference type="HAMAP-Rule" id="MF_01867"/>
    </source>
</evidence>
<dbReference type="InterPro" id="IPR011199">
    <property type="entry name" value="Bacillithiol_biosynth_BshC"/>
</dbReference>
<feature type="domain" description="Bacillithiol biosynthesis BshC C-terminal coiled-coil" evidence="4">
    <location>
        <begin position="371"/>
        <end position="525"/>
    </location>
</feature>
<dbReference type="PIRSF" id="PIRSF012535">
    <property type="entry name" value="UCP012535"/>
    <property type="match status" value="1"/>
</dbReference>
<comment type="caution">
    <text evidence="5">The sequence shown here is derived from an EMBL/GenBank/DDBJ whole genome shotgun (WGS) entry which is preliminary data.</text>
</comment>
<gene>
    <name evidence="2 5" type="primary">bshC</name>
    <name evidence="5" type="ORF">ACFS7Z_13010</name>
</gene>
<dbReference type="NCBIfam" id="TIGR03998">
    <property type="entry name" value="thiol_BshC"/>
    <property type="match status" value="1"/>
</dbReference>
<accession>A0ABW6BW47</accession>
<dbReference type="Proteomes" id="UP001597641">
    <property type="component" value="Unassembled WGS sequence"/>
</dbReference>
<keyword evidence="1 2" id="KW-0436">Ligase</keyword>
<dbReference type="EMBL" id="JBHUOX010000009">
    <property type="protein sequence ID" value="MFD3001288.1"/>
    <property type="molecule type" value="Genomic_DNA"/>
</dbReference>
<dbReference type="Pfam" id="PF24850">
    <property type="entry name" value="CC_BshC"/>
    <property type="match status" value="1"/>
</dbReference>
<evidence type="ECO:0000259" key="3">
    <source>
        <dbReference type="Pfam" id="PF10079"/>
    </source>
</evidence>
<keyword evidence="6" id="KW-1185">Reference proteome</keyword>
<sequence length="527" mass="61061">MEISTMKVTKMDYAATGAFSQTISDYLNQSKQLQAFYNRFPTADAFEAQIKEKQKDFGEAQRQTLYQALQEQYTSVAEVNPKVQQNIDLLQQPNTYTITTGHQLNIFTGPLYFVYKIITAINTCKQLQEKYPDYNFVPVYWMATEDHDFAEINHFNLFGKNYTWETEQTGAVGRFTTEGLEKLMEELPEPYPVFEEAYRNSKNLADATRAITHDLFGEYGLISIDGDHAGLKQALTPVVEKELTEQFSNKLVEEVNTQLEALDYKQQVYSREINLFYLKDGLRERIVQEGDRYKVLNTDINFSREEILQEAKEHPERFSPNVILRPLFEELVLPNLAYIGGGAEVAYWFQLKRLFEAYQVAFPVLMLRNSALYITRSNASRMHKLDLQPEKMFLDFQDLKKYLSDHLHEEEINLEAQRDTVAAAFAEVEKLAQDIDPTLVKAVGAEAQKAHNALQMLEKKISKARDSKHEQTFKQLENLKDKLFPNGTLQERHDNMLTYKTNNPDFIPALVDAFDPLEFKFTILEEE</sequence>
<evidence type="ECO:0000256" key="1">
    <source>
        <dbReference type="ARBA" id="ARBA00022598"/>
    </source>
</evidence>
<keyword evidence="2" id="KW-0175">Coiled coil</keyword>
<dbReference type="InterPro" id="IPR055398">
    <property type="entry name" value="Rossmann-like_BshC"/>
</dbReference>
<evidence type="ECO:0000313" key="5">
    <source>
        <dbReference type="EMBL" id="MFD3001288.1"/>
    </source>
</evidence>
<proteinExistence type="inferred from homology"/>
<feature type="coiled-coil region" evidence="2">
    <location>
        <begin position="414"/>
        <end position="467"/>
    </location>
</feature>
<name>A0ABW6BW47_9BACT</name>
<comment type="similarity">
    <text evidence="2">Belongs to the BshC family.</text>
</comment>
<reference evidence="6" key="1">
    <citation type="journal article" date="2019" name="Int. J. Syst. Evol. Microbiol.">
        <title>The Global Catalogue of Microorganisms (GCM) 10K type strain sequencing project: providing services to taxonomists for standard genome sequencing and annotation.</title>
        <authorList>
            <consortium name="The Broad Institute Genomics Platform"/>
            <consortium name="The Broad Institute Genome Sequencing Center for Infectious Disease"/>
            <person name="Wu L."/>
            <person name="Ma J."/>
        </authorList>
    </citation>
    <scope>NUCLEOTIDE SEQUENCE [LARGE SCALE GENOMIC DNA]</scope>
    <source>
        <strain evidence="6">KCTC 23984</strain>
    </source>
</reference>
<evidence type="ECO:0000259" key="4">
    <source>
        <dbReference type="Pfam" id="PF24850"/>
    </source>
</evidence>
<dbReference type="HAMAP" id="MF_01867">
    <property type="entry name" value="BshC"/>
    <property type="match status" value="1"/>
</dbReference>
<evidence type="ECO:0000313" key="6">
    <source>
        <dbReference type="Proteomes" id="UP001597641"/>
    </source>
</evidence>
<protein>
    <recommendedName>
        <fullName evidence="2">Putative cysteine ligase BshC</fullName>
        <ecNumber evidence="2">6.-.-.-</ecNumber>
    </recommendedName>
</protein>